<feature type="domain" description="Tryptophan synthase beta chain-like PALP" evidence="5">
    <location>
        <begin position="25"/>
        <end position="312"/>
    </location>
</feature>
<dbReference type="Proteomes" id="UP001575105">
    <property type="component" value="Unassembled WGS sequence"/>
</dbReference>
<dbReference type="EC" id="2.5.1.47" evidence="2"/>
<evidence type="ECO:0000256" key="2">
    <source>
        <dbReference type="ARBA" id="ARBA00012681"/>
    </source>
</evidence>
<name>A0ABV4U240_9BACT</name>
<sequence length="329" mass="35081">MTTSADQDTRLLHGRTYSNAIETTYNTPLVKLNRVAPEGATVLVKLEFFNPMSSVKDRIGRAMIEAAEEAGTIDKNTHIIEPTSGNTGIALAFVCAAKGYKLTLTMPESMSLERRALLRALGAELVLTPAANGMKGAIAKAAEMVTTTDNAWMPQQFENPANPEVHYRTTGAEIWNDTNGKADMIVAGVGTGGTVTGVTRYFRDKGKSDFTAITVEPTDSPVIKQTLEKQEVKPGPHKIQGIGAGFVPKNLDISVVSDSVVVSNDEAFEWARKVASQEAIFGGISTGANICAACQVAARPENKGKTIVTIAPSFGERYLSTPLFEGLTG</sequence>
<gene>
    <name evidence="6" type="primary">cysK</name>
    <name evidence="6" type="ORF">ACERK3_05050</name>
</gene>
<dbReference type="PANTHER" id="PTHR10314">
    <property type="entry name" value="CYSTATHIONINE BETA-SYNTHASE"/>
    <property type="match status" value="1"/>
</dbReference>
<dbReference type="InterPro" id="IPR036052">
    <property type="entry name" value="TrpB-like_PALP_sf"/>
</dbReference>
<dbReference type="NCBIfam" id="TIGR01139">
    <property type="entry name" value="cysK"/>
    <property type="match status" value="1"/>
</dbReference>
<comment type="caution">
    <text evidence="6">The sequence shown here is derived from an EMBL/GenBank/DDBJ whole genome shotgun (WGS) entry which is preliminary data.</text>
</comment>
<dbReference type="RefSeq" id="WP_425344585.1">
    <property type="nucleotide sequence ID" value="NZ_JBGUBD010000003.1"/>
</dbReference>
<accession>A0ABV4U240</accession>
<dbReference type="InterPro" id="IPR005859">
    <property type="entry name" value="CysK"/>
</dbReference>
<evidence type="ECO:0000256" key="1">
    <source>
        <dbReference type="ARBA" id="ARBA00001933"/>
    </source>
</evidence>
<keyword evidence="6" id="KW-0808">Transferase</keyword>
<evidence type="ECO:0000256" key="4">
    <source>
        <dbReference type="ARBA" id="ARBA00047931"/>
    </source>
</evidence>
<proteinExistence type="predicted"/>
<evidence type="ECO:0000259" key="5">
    <source>
        <dbReference type="Pfam" id="PF00291"/>
    </source>
</evidence>
<dbReference type="InterPro" id="IPR050214">
    <property type="entry name" value="Cys_Synth/Cystath_Beta-Synth"/>
</dbReference>
<dbReference type="GO" id="GO:0004124">
    <property type="term" value="F:cysteine synthase activity"/>
    <property type="evidence" value="ECO:0007669"/>
    <property type="project" value="UniProtKB-EC"/>
</dbReference>
<dbReference type="NCBIfam" id="TIGR01136">
    <property type="entry name" value="cysKM"/>
    <property type="match status" value="1"/>
</dbReference>
<reference evidence="6 7" key="1">
    <citation type="submission" date="2024-08" db="EMBL/GenBank/DDBJ databases">
        <title>Whole-genome sequencing of halo(alkali)philic microorganisms from hypersaline lakes.</title>
        <authorList>
            <person name="Sorokin D.Y."/>
            <person name="Merkel A.Y."/>
            <person name="Messina E."/>
            <person name="Yakimov M."/>
        </authorList>
    </citation>
    <scope>NUCLEOTIDE SEQUENCE [LARGE SCALE GENOMIC DNA]</scope>
    <source>
        <strain evidence="6 7">AB-hyl4</strain>
    </source>
</reference>
<comment type="catalytic activity">
    <reaction evidence="4">
        <text>O-acetyl-L-serine + hydrogen sulfide = L-cysteine + acetate</text>
        <dbReference type="Rhea" id="RHEA:14829"/>
        <dbReference type="ChEBI" id="CHEBI:29919"/>
        <dbReference type="ChEBI" id="CHEBI:30089"/>
        <dbReference type="ChEBI" id="CHEBI:35235"/>
        <dbReference type="ChEBI" id="CHEBI:58340"/>
        <dbReference type="EC" id="2.5.1.47"/>
    </reaction>
</comment>
<dbReference type="EMBL" id="JBGUBD010000003">
    <property type="protein sequence ID" value="MFA9477658.1"/>
    <property type="molecule type" value="Genomic_DNA"/>
</dbReference>
<comment type="cofactor">
    <cofactor evidence="1">
        <name>pyridoxal 5'-phosphate</name>
        <dbReference type="ChEBI" id="CHEBI:597326"/>
    </cofactor>
</comment>
<evidence type="ECO:0000256" key="3">
    <source>
        <dbReference type="ARBA" id="ARBA00022898"/>
    </source>
</evidence>
<dbReference type="InterPro" id="IPR001926">
    <property type="entry name" value="TrpB-like_PALP"/>
</dbReference>
<keyword evidence="3" id="KW-0663">Pyridoxal phosphate</keyword>
<organism evidence="6 7">
    <name type="scientific">Natronomicrosphaera hydrolytica</name>
    <dbReference type="NCBI Taxonomy" id="3242702"/>
    <lineage>
        <taxon>Bacteria</taxon>
        <taxon>Pseudomonadati</taxon>
        <taxon>Planctomycetota</taxon>
        <taxon>Phycisphaerae</taxon>
        <taxon>Phycisphaerales</taxon>
        <taxon>Phycisphaeraceae</taxon>
        <taxon>Natronomicrosphaera</taxon>
    </lineage>
</organism>
<dbReference type="Gene3D" id="3.40.50.1100">
    <property type="match status" value="2"/>
</dbReference>
<protein>
    <recommendedName>
        <fullName evidence="2">cysteine synthase</fullName>
        <ecNumber evidence="2">2.5.1.47</ecNumber>
    </recommendedName>
</protein>
<dbReference type="SUPFAM" id="SSF53686">
    <property type="entry name" value="Tryptophan synthase beta subunit-like PLP-dependent enzymes"/>
    <property type="match status" value="1"/>
</dbReference>
<keyword evidence="7" id="KW-1185">Reference proteome</keyword>
<dbReference type="InterPro" id="IPR005856">
    <property type="entry name" value="Cys_synth"/>
</dbReference>
<evidence type="ECO:0000313" key="7">
    <source>
        <dbReference type="Proteomes" id="UP001575105"/>
    </source>
</evidence>
<evidence type="ECO:0000313" key="6">
    <source>
        <dbReference type="EMBL" id="MFA9477658.1"/>
    </source>
</evidence>
<dbReference type="Pfam" id="PF00291">
    <property type="entry name" value="PALP"/>
    <property type="match status" value="1"/>
</dbReference>
<dbReference type="CDD" id="cd01561">
    <property type="entry name" value="CBS_like"/>
    <property type="match status" value="1"/>
</dbReference>